<comment type="similarity">
    <text evidence="1">Belongs to the beta/gamma-crystallin family.</text>
</comment>
<feature type="domain" description="Beta/gamma crystallin 'Greek key'" evidence="3">
    <location>
        <begin position="10"/>
        <end position="49"/>
    </location>
</feature>
<gene>
    <name evidence="4" type="ORF">NDU88_000794</name>
</gene>
<dbReference type="Pfam" id="PF00030">
    <property type="entry name" value="Crystall"/>
    <property type="match status" value="1"/>
</dbReference>
<dbReference type="InterPro" id="IPR011024">
    <property type="entry name" value="G_crystallin-like"/>
</dbReference>
<dbReference type="InterPro" id="IPR001064">
    <property type="entry name" value="Beta/gamma_crystallin"/>
</dbReference>
<evidence type="ECO:0000313" key="5">
    <source>
        <dbReference type="Proteomes" id="UP001066276"/>
    </source>
</evidence>
<dbReference type="Pfam" id="PF03318">
    <property type="entry name" value="ETX_MTX2"/>
    <property type="match status" value="1"/>
</dbReference>
<keyword evidence="5" id="KW-1185">Reference proteome</keyword>
<evidence type="ECO:0000313" key="4">
    <source>
        <dbReference type="EMBL" id="KAJ1122301.1"/>
    </source>
</evidence>
<name>A0AAV7P1U9_PLEWA</name>
<proteinExistence type="inferred from homology"/>
<reference evidence="4" key="1">
    <citation type="journal article" date="2022" name="bioRxiv">
        <title>Sequencing and chromosome-scale assembly of the giantPleurodeles waltlgenome.</title>
        <authorList>
            <person name="Brown T."/>
            <person name="Elewa A."/>
            <person name="Iarovenko S."/>
            <person name="Subramanian E."/>
            <person name="Araus A.J."/>
            <person name="Petzold A."/>
            <person name="Susuki M."/>
            <person name="Suzuki K.-i.T."/>
            <person name="Hayashi T."/>
            <person name="Toyoda A."/>
            <person name="Oliveira C."/>
            <person name="Osipova E."/>
            <person name="Leigh N.D."/>
            <person name="Simon A."/>
            <person name="Yun M.H."/>
        </authorList>
    </citation>
    <scope>NUCLEOTIDE SEQUENCE</scope>
    <source>
        <strain evidence="4">20211129_DDA</strain>
        <tissue evidence="4">Liver</tissue>
    </source>
</reference>
<evidence type="ECO:0000256" key="2">
    <source>
        <dbReference type="ARBA" id="ARBA00022737"/>
    </source>
</evidence>
<dbReference type="SUPFAM" id="SSF56973">
    <property type="entry name" value="Aerolisin/ETX pore-forming domain"/>
    <property type="match status" value="1"/>
</dbReference>
<dbReference type="EMBL" id="JANPWB010000011">
    <property type="protein sequence ID" value="KAJ1122301.1"/>
    <property type="molecule type" value="Genomic_DNA"/>
</dbReference>
<feature type="domain" description="Beta/gamma crystallin 'Greek key'" evidence="3">
    <location>
        <begin position="50"/>
        <end position="92"/>
    </location>
</feature>
<dbReference type="Gene3D" id="2.170.15.10">
    <property type="entry name" value="Proaerolysin, chain A, domain 3"/>
    <property type="match status" value="1"/>
</dbReference>
<organism evidence="4 5">
    <name type="scientific">Pleurodeles waltl</name>
    <name type="common">Iberian ribbed newt</name>
    <dbReference type="NCBI Taxonomy" id="8319"/>
    <lineage>
        <taxon>Eukaryota</taxon>
        <taxon>Metazoa</taxon>
        <taxon>Chordata</taxon>
        <taxon>Craniata</taxon>
        <taxon>Vertebrata</taxon>
        <taxon>Euteleostomi</taxon>
        <taxon>Amphibia</taxon>
        <taxon>Batrachia</taxon>
        <taxon>Caudata</taxon>
        <taxon>Salamandroidea</taxon>
        <taxon>Salamandridae</taxon>
        <taxon>Pleurodelinae</taxon>
        <taxon>Pleurodeles</taxon>
    </lineage>
</organism>
<keyword evidence="2" id="KW-0677">Repeat</keyword>
<dbReference type="CDD" id="cd20230">
    <property type="entry name" value="PFM_EP37-like"/>
    <property type="match status" value="1"/>
</dbReference>
<comment type="caution">
    <text evidence="4">The sequence shown here is derived from an EMBL/GenBank/DDBJ whole genome shotgun (WGS) entry which is preliminary data.</text>
</comment>
<dbReference type="PROSITE" id="PS50915">
    <property type="entry name" value="CRYSTALLIN_BETA_GAMMA"/>
    <property type="match status" value="2"/>
</dbReference>
<dbReference type="AlphaFoldDB" id="A0AAV7P1U9"/>
<dbReference type="InterPro" id="IPR004991">
    <property type="entry name" value="Aerolysin-like"/>
</dbReference>
<accession>A0AAV7P1U9</accession>
<dbReference type="Proteomes" id="UP001066276">
    <property type="component" value="Chromosome 7"/>
</dbReference>
<evidence type="ECO:0000259" key="3">
    <source>
        <dbReference type="PROSITE" id="PS50915"/>
    </source>
</evidence>
<dbReference type="SMART" id="SM00247">
    <property type="entry name" value="XTALbg"/>
    <property type="match status" value="1"/>
</dbReference>
<protein>
    <recommendedName>
        <fullName evidence="3">Beta/gamma crystallin 'Greek key' domain-containing protein</fullName>
    </recommendedName>
</protein>
<sequence length="260" mass="28994">MLITEDLSNPKITVYEHPDYCGQAMVLTEESNLTFGTMNDKISSHKVQSGAWLLYEHPNRGGWSILAKAGENLPNYWNNGFNDKVSHVYPLRPGKCSVTAKILWDKKQTDSERNIQIDQYFYTNNTDVEQGFTATSTKEFEKYVSHSFEFSNETSVKAGVSFTLFGVVNIGVEVSNTFTVKKGESESVTTKKKAELSIPVKAPPRTKLTVNFMCKEVTVSVPVELTIVQGNETVTERGTYCCESGTDTYIDMQSQAIGTC</sequence>
<evidence type="ECO:0000256" key="1">
    <source>
        <dbReference type="ARBA" id="ARBA00009646"/>
    </source>
</evidence>
<dbReference type="Gene3D" id="2.60.20.10">
    <property type="entry name" value="Crystallins"/>
    <property type="match status" value="1"/>
</dbReference>
<dbReference type="SUPFAM" id="SSF49695">
    <property type="entry name" value="gamma-Crystallin-like"/>
    <property type="match status" value="1"/>
</dbReference>